<evidence type="ECO:0000256" key="5">
    <source>
        <dbReference type="ARBA" id="ARBA00022692"/>
    </source>
</evidence>
<evidence type="ECO:0000256" key="8">
    <source>
        <dbReference type="SAM" id="MobiDB-lite"/>
    </source>
</evidence>
<keyword evidence="4" id="KW-0808">Transferase</keyword>
<gene>
    <name evidence="11" type="ORF">BT96DRAFT_979236</name>
</gene>
<dbReference type="Pfam" id="PF13813">
    <property type="entry name" value="MBOAT_2"/>
    <property type="match status" value="1"/>
</dbReference>
<evidence type="ECO:0000256" key="7">
    <source>
        <dbReference type="ARBA" id="ARBA00023136"/>
    </source>
</evidence>
<dbReference type="Proteomes" id="UP000799118">
    <property type="component" value="Unassembled WGS sequence"/>
</dbReference>
<feature type="transmembrane region" description="Helical" evidence="9">
    <location>
        <begin position="364"/>
        <end position="381"/>
    </location>
</feature>
<evidence type="ECO:0000313" key="11">
    <source>
        <dbReference type="EMBL" id="KAE9392834.1"/>
    </source>
</evidence>
<organism evidence="11 12">
    <name type="scientific">Gymnopus androsaceus JB14</name>
    <dbReference type="NCBI Taxonomy" id="1447944"/>
    <lineage>
        <taxon>Eukaryota</taxon>
        <taxon>Fungi</taxon>
        <taxon>Dikarya</taxon>
        <taxon>Basidiomycota</taxon>
        <taxon>Agaricomycotina</taxon>
        <taxon>Agaricomycetes</taxon>
        <taxon>Agaricomycetidae</taxon>
        <taxon>Agaricales</taxon>
        <taxon>Marasmiineae</taxon>
        <taxon>Omphalotaceae</taxon>
        <taxon>Gymnopus</taxon>
    </lineage>
</organism>
<keyword evidence="5 9" id="KW-0812">Transmembrane</keyword>
<evidence type="ECO:0000256" key="1">
    <source>
        <dbReference type="ARBA" id="ARBA00004141"/>
    </source>
</evidence>
<evidence type="ECO:0000313" key="12">
    <source>
        <dbReference type="Proteomes" id="UP000799118"/>
    </source>
</evidence>
<dbReference type="AlphaFoldDB" id="A0A6A4H662"/>
<proteinExistence type="inferred from homology"/>
<dbReference type="GO" id="GO:0016020">
    <property type="term" value="C:membrane"/>
    <property type="evidence" value="ECO:0007669"/>
    <property type="project" value="UniProtKB-SubCell"/>
</dbReference>
<evidence type="ECO:0000256" key="4">
    <source>
        <dbReference type="ARBA" id="ARBA00022679"/>
    </source>
</evidence>
<feature type="region of interest" description="Disordered" evidence="8">
    <location>
        <begin position="116"/>
        <end position="148"/>
    </location>
</feature>
<dbReference type="PANTHER" id="PTHR31595:SF57">
    <property type="entry name" value="OS04G0481900 PROTEIN"/>
    <property type="match status" value="1"/>
</dbReference>
<feature type="transmembrane region" description="Helical" evidence="9">
    <location>
        <begin position="33"/>
        <end position="51"/>
    </location>
</feature>
<dbReference type="InterPro" id="IPR044851">
    <property type="entry name" value="Wax_synthase"/>
</dbReference>
<accession>A0A6A4H662</accession>
<feature type="domain" description="Wax synthase" evidence="10">
    <location>
        <begin position="266"/>
        <end position="344"/>
    </location>
</feature>
<feature type="transmembrane region" description="Helical" evidence="9">
    <location>
        <begin position="226"/>
        <end position="248"/>
    </location>
</feature>
<comment type="pathway">
    <text evidence="2">Secondary metabolite biosynthesis.</text>
</comment>
<protein>
    <recommendedName>
        <fullName evidence="10">Wax synthase domain-containing protein</fullName>
    </recommendedName>
</protein>
<evidence type="ECO:0000256" key="2">
    <source>
        <dbReference type="ARBA" id="ARBA00005179"/>
    </source>
</evidence>
<dbReference type="OrthoDB" id="1077582at2759"/>
<keyword evidence="6 9" id="KW-1133">Transmembrane helix</keyword>
<name>A0A6A4H662_9AGAR</name>
<evidence type="ECO:0000256" key="9">
    <source>
        <dbReference type="SAM" id="Phobius"/>
    </source>
</evidence>
<dbReference type="GO" id="GO:0006629">
    <property type="term" value="P:lipid metabolic process"/>
    <property type="evidence" value="ECO:0007669"/>
    <property type="project" value="InterPro"/>
</dbReference>
<reference evidence="11" key="1">
    <citation type="journal article" date="2019" name="Environ. Microbiol.">
        <title>Fungal ecological strategies reflected in gene transcription - a case study of two litter decomposers.</title>
        <authorList>
            <person name="Barbi F."/>
            <person name="Kohler A."/>
            <person name="Barry K."/>
            <person name="Baskaran P."/>
            <person name="Daum C."/>
            <person name="Fauchery L."/>
            <person name="Ihrmark K."/>
            <person name="Kuo A."/>
            <person name="LaButti K."/>
            <person name="Lipzen A."/>
            <person name="Morin E."/>
            <person name="Grigoriev I.V."/>
            <person name="Henrissat B."/>
            <person name="Lindahl B."/>
            <person name="Martin F."/>
        </authorList>
    </citation>
    <scope>NUCLEOTIDE SEQUENCE</scope>
    <source>
        <strain evidence="11">JB14</strain>
    </source>
</reference>
<feature type="transmembrane region" description="Helical" evidence="9">
    <location>
        <begin position="305"/>
        <end position="323"/>
    </location>
</feature>
<evidence type="ECO:0000259" key="10">
    <source>
        <dbReference type="Pfam" id="PF13813"/>
    </source>
</evidence>
<dbReference type="EMBL" id="ML769587">
    <property type="protein sequence ID" value="KAE9392834.1"/>
    <property type="molecule type" value="Genomic_DNA"/>
</dbReference>
<dbReference type="GO" id="GO:0008374">
    <property type="term" value="F:O-acyltransferase activity"/>
    <property type="evidence" value="ECO:0007669"/>
    <property type="project" value="InterPro"/>
</dbReference>
<feature type="transmembrane region" description="Helical" evidence="9">
    <location>
        <begin position="58"/>
        <end position="79"/>
    </location>
</feature>
<evidence type="ECO:0000256" key="6">
    <source>
        <dbReference type="ARBA" id="ARBA00022989"/>
    </source>
</evidence>
<evidence type="ECO:0000256" key="3">
    <source>
        <dbReference type="ARBA" id="ARBA00007282"/>
    </source>
</evidence>
<keyword evidence="12" id="KW-1185">Reference proteome</keyword>
<dbReference type="InterPro" id="IPR032805">
    <property type="entry name" value="Wax_synthase_dom"/>
</dbReference>
<comment type="similarity">
    <text evidence="3">Belongs to the wax synthase family.</text>
</comment>
<keyword evidence="7 9" id="KW-0472">Membrane</keyword>
<comment type="subcellular location">
    <subcellularLocation>
        <location evidence="1">Membrane</location>
        <topology evidence="1">Multi-pass membrane protein</topology>
    </subcellularLocation>
</comment>
<sequence length="434" mass="48790">MLYDIRQEIIRGSQDFFRLLVPEPQYRIPITPASFPLTLSYSIPFIFLAYLSRQPGTYLMRLLLLPTVIALALASAFRYCWTIPALNVYNWGQALAAEVIIAKALEYALTPEGMLRVGESSPNQPKGKEKENATSNGHALTDEKPHGSPEFSLVSAFAEGIRVAHEMRGMGWKFGAGTHIPKATRPLERNQFIQMSIKSFVKNFLLLDFLESSSNYSPMLGRQLRYLVSTIIHMLTGTSLLCGFYMVYNLLTFIAVYFCNDAPASWPPVMDHPWSAESMHEFWAKRWHQLLKRTFVVYGGYPGKWIAGDIGALLGTFIASGMFHESAIYAMGKGFDPVVPAFFALQGPVLILERLWRIITGRRVGGWAGRLWVYLMMFVLAQPMTDSWHKRGLGGGMVIPPFISPARVVLPLVAVFQTQSKGRNCLFSLQLDTM</sequence>
<dbReference type="PANTHER" id="PTHR31595">
    <property type="entry name" value="LONG-CHAIN-ALCOHOL O-FATTY-ACYLTRANSFERASE 3-RELATED"/>
    <property type="match status" value="1"/>
</dbReference>